<dbReference type="Gene3D" id="3.30.70.80">
    <property type="entry name" value="Peptidase S8 propeptide/proteinase inhibitor I9"/>
    <property type="match status" value="1"/>
</dbReference>
<proteinExistence type="inferred from homology"/>
<feature type="signal peptide" evidence="7">
    <location>
        <begin position="1"/>
        <end position="15"/>
    </location>
</feature>
<evidence type="ECO:0000256" key="3">
    <source>
        <dbReference type="ARBA" id="ARBA00022801"/>
    </source>
</evidence>
<dbReference type="SUPFAM" id="SSF54897">
    <property type="entry name" value="Protease propeptides/inhibitors"/>
    <property type="match status" value="1"/>
</dbReference>
<keyword evidence="3 6" id="KW-0378">Hydrolase</keyword>
<feature type="active site" description="Charge relay system" evidence="5 6">
    <location>
        <position position="327"/>
    </location>
</feature>
<protein>
    <submittedName>
        <fullName evidence="10">Uncharacterized protein</fullName>
    </submittedName>
</protein>
<dbReference type="FunFam" id="3.40.50.200:FF:000014">
    <property type="entry name" value="Proteinase K"/>
    <property type="match status" value="1"/>
</dbReference>
<dbReference type="Pfam" id="PF00082">
    <property type="entry name" value="Peptidase_S8"/>
    <property type="match status" value="1"/>
</dbReference>
<name>A0A914BBR8_PATMI</name>
<dbReference type="InterPro" id="IPR010259">
    <property type="entry name" value="S8pro/Inhibitor_I9"/>
</dbReference>
<feature type="active site" description="Charge relay system" evidence="5 6">
    <location>
        <position position="172"/>
    </location>
</feature>
<feature type="active site" description="Charge relay system" evidence="5 6">
    <location>
        <position position="141"/>
    </location>
</feature>
<sequence length="380" mass="39750">MHTLVLLLLVGVAAAGIAPLLKVDDSPKGRYLIKFKDDVDVDIVADGIQRRVQQRRLGRADVSHRYHQVLKGMAAELSEEALDYIRTLDEVEYVSEDGLAHGTAQPWGLDRIGQRNLPLDGSFSTNSAYKEGEGVEMWVVDSGILPTHVDFGGRASAVFDGYGGNGIDCQGHGTHCAGTAAGSYYGVAKQATIKGVKVLGSTPCGNSGYYSTIVAGLDYVIANAKKPAVVSMSIGGPKSTYFETGVKKVVSAGIPVVVSAGNSNALACTSSPAWLSEVITVGSTTSSDYRSSFSNYGSCVDIFAPGSSITSDYYSSNTATKVMSGTSMACPHVSGISALYLAENPSLTPQQIRTNLVNAATPNVINNAGSGSPNILAYVD</sequence>
<evidence type="ECO:0000256" key="4">
    <source>
        <dbReference type="ARBA" id="ARBA00022825"/>
    </source>
</evidence>
<evidence type="ECO:0000313" key="10">
    <source>
        <dbReference type="EnsemblMetazoa" id="XP_038073678.1"/>
    </source>
</evidence>
<dbReference type="RefSeq" id="XP_038073678.1">
    <property type="nucleotide sequence ID" value="XM_038217750.1"/>
</dbReference>
<evidence type="ECO:0000259" key="8">
    <source>
        <dbReference type="Pfam" id="PF00082"/>
    </source>
</evidence>
<keyword evidence="11" id="KW-1185">Reference proteome</keyword>
<dbReference type="Gene3D" id="3.40.50.200">
    <property type="entry name" value="Peptidase S8/S53 domain"/>
    <property type="match status" value="1"/>
</dbReference>
<evidence type="ECO:0000256" key="2">
    <source>
        <dbReference type="ARBA" id="ARBA00022670"/>
    </source>
</evidence>
<reference evidence="10" key="1">
    <citation type="submission" date="2022-11" db="UniProtKB">
        <authorList>
            <consortium name="EnsemblMetazoa"/>
        </authorList>
    </citation>
    <scope>IDENTIFICATION</scope>
</reference>
<dbReference type="GO" id="GO:0004252">
    <property type="term" value="F:serine-type endopeptidase activity"/>
    <property type="evidence" value="ECO:0007669"/>
    <property type="project" value="UniProtKB-UniRule"/>
</dbReference>
<keyword evidence="7" id="KW-0732">Signal</keyword>
<evidence type="ECO:0000256" key="7">
    <source>
        <dbReference type="SAM" id="SignalP"/>
    </source>
</evidence>
<dbReference type="PROSITE" id="PS51892">
    <property type="entry name" value="SUBTILASE"/>
    <property type="match status" value="1"/>
</dbReference>
<evidence type="ECO:0000256" key="5">
    <source>
        <dbReference type="PIRSR" id="PIRSR615500-1"/>
    </source>
</evidence>
<feature type="chain" id="PRO_5037182723" evidence="7">
    <location>
        <begin position="16"/>
        <end position="380"/>
    </location>
</feature>
<evidence type="ECO:0000256" key="1">
    <source>
        <dbReference type="ARBA" id="ARBA00011073"/>
    </source>
</evidence>
<evidence type="ECO:0000259" key="9">
    <source>
        <dbReference type="Pfam" id="PF05922"/>
    </source>
</evidence>
<dbReference type="GO" id="GO:0005615">
    <property type="term" value="C:extracellular space"/>
    <property type="evidence" value="ECO:0007669"/>
    <property type="project" value="TreeGrafter"/>
</dbReference>
<dbReference type="InterPro" id="IPR023828">
    <property type="entry name" value="Peptidase_S8_Ser-AS"/>
</dbReference>
<dbReference type="Proteomes" id="UP000887568">
    <property type="component" value="Unplaced"/>
</dbReference>
<dbReference type="GeneID" id="119741841"/>
<dbReference type="Pfam" id="PF05922">
    <property type="entry name" value="Inhibitor_I9"/>
    <property type="match status" value="1"/>
</dbReference>
<dbReference type="GO" id="GO:0006508">
    <property type="term" value="P:proteolysis"/>
    <property type="evidence" value="ECO:0007669"/>
    <property type="project" value="UniProtKB-KW"/>
</dbReference>
<dbReference type="CDD" id="cd04077">
    <property type="entry name" value="Peptidases_S8_PCSK9_ProteinaseK_like"/>
    <property type="match status" value="1"/>
</dbReference>
<dbReference type="EnsemblMetazoa" id="XM_038217750.1">
    <property type="protein sequence ID" value="XP_038073678.1"/>
    <property type="gene ID" value="LOC119741841"/>
</dbReference>
<dbReference type="InterPro" id="IPR036852">
    <property type="entry name" value="Peptidase_S8/S53_dom_sf"/>
</dbReference>
<evidence type="ECO:0000313" key="11">
    <source>
        <dbReference type="Proteomes" id="UP000887568"/>
    </source>
</evidence>
<dbReference type="InterPro" id="IPR015500">
    <property type="entry name" value="Peptidase_S8_subtilisin-rel"/>
</dbReference>
<dbReference type="InterPro" id="IPR022398">
    <property type="entry name" value="Peptidase_S8_His-AS"/>
</dbReference>
<dbReference type="SUPFAM" id="SSF52743">
    <property type="entry name" value="Subtilisin-like"/>
    <property type="match status" value="1"/>
</dbReference>
<dbReference type="InterPro" id="IPR037045">
    <property type="entry name" value="S8pro/Inhibitor_I9_sf"/>
</dbReference>
<dbReference type="PRINTS" id="PR00723">
    <property type="entry name" value="SUBTILISIN"/>
</dbReference>
<dbReference type="AlphaFoldDB" id="A0A914BBR8"/>
<dbReference type="InterPro" id="IPR050131">
    <property type="entry name" value="Peptidase_S8_subtilisin-like"/>
</dbReference>
<dbReference type="OMA" id="QEDENGH"/>
<comment type="similarity">
    <text evidence="1 6">Belongs to the peptidase S8 family.</text>
</comment>
<accession>A0A914BBR8</accession>
<dbReference type="PANTHER" id="PTHR43806">
    <property type="entry name" value="PEPTIDASE S8"/>
    <property type="match status" value="1"/>
</dbReference>
<feature type="domain" description="Peptidase S8/S53" evidence="8">
    <location>
        <begin position="133"/>
        <end position="363"/>
    </location>
</feature>
<organism evidence="10 11">
    <name type="scientific">Patiria miniata</name>
    <name type="common">Bat star</name>
    <name type="synonym">Asterina miniata</name>
    <dbReference type="NCBI Taxonomy" id="46514"/>
    <lineage>
        <taxon>Eukaryota</taxon>
        <taxon>Metazoa</taxon>
        <taxon>Echinodermata</taxon>
        <taxon>Eleutherozoa</taxon>
        <taxon>Asterozoa</taxon>
        <taxon>Asteroidea</taxon>
        <taxon>Valvatacea</taxon>
        <taxon>Valvatida</taxon>
        <taxon>Asterinidae</taxon>
        <taxon>Patiria</taxon>
    </lineage>
</organism>
<keyword evidence="2 6" id="KW-0645">Protease</keyword>
<dbReference type="InterPro" id="IPR034193">
    <property type="entry name" value="PCSK9_ProteinaseK-like"/>
</dbReference>
<evidence type="ECO:0000256" key="6">
    <source>
        <dbReference type="PROSITE-ProRule" id="PRU01240"/>
    </source>
</evidence>
<dbReference type="PROSITE" id="PS00137">
    <property type="entry name" value="SUBTILASE_HIS"/>
    <property type="match status" value="1"/>
</dbReference>
<keyword evidence="4 6" id="KW-0720">Serine protease</keyword>
<dbReference type="InterPro" id="IPR000209">
    <property type="entry name" value="Peptidase_S8/S53_dom"/>
</dbReference>
<dbReference type="PROSITE" id="PS00138">
    <property type="entry name" value="SUBTILASE_SER"/>
    <property type="match status" value="1"/>
</dbReference>
<dbReference type="OrthoDB" id="206201at2759"/>
<feature type="domain" description="Inhibitor I9" evidence="9">
    <location>
        <begin position="30"/>
        <end position="97"/>
    </location>
</feature>
<dbReference type="PANTHER" id="PTHR43806:SF58">
    <property type="entry name" value="ALKALINE PROTEASE 1-RELATED"/>
    <property type="match status" value="1"/>
</dbReference>